<name>A0ABT1F3H4_9PROT</name>
<dbReference type="Proteomes" id="UP001523528">
    <property type="component" value="Unassembled WGS sequence"/>
</dbReference>
<evidence type="ECO:0000313" key="2">
    <source>
        <dbReference type="EMBL" id="MCP1259757.1"/>
    </source>
</evidence>
<keyword evidence="1" id="KW-0812">Transmembrane</keyword>
<dbReference type="RefSeq" id="WP_165992987.1">
    <property type="nucleotide sequence ID" value="NZ_JAMYZY010000050.1"/>
</dbReference>
<evidence type="ECO:0008006" key="4">
    <source>
        <dbReference type="Google" id="ProtNLM"/>
    </source>
</evidence>
<reference evidence="2 3" key="1">
    <citation type="submission" date="2022-06" db="EMBL/GenBank/DDBJ databases">
        <title>Acetobacer genomes from food samples.</title>
        <authorList>
            <person name="Sombolestani A."/>
        </authorList>
    </citation>
    <scope>NUCLEOTIDE SEQUENCE [LARGE SCALE GENOMIC DNA]</scope>
    <source>
        <strain evidence="2 3">R-83285</strain>
    </source>
</reference>
<feature type="transmembrane region" description="Helical" evidence="1">
    <location>
        <begin position="48"/>
        <end position="69"/>
    </location>
</feature>
<organism evidence="2 3">
    <name type="scientific">Acetobacter lambici</name>
    <dbReference type="NCBI Taxonomy" id="1332824"/>
    <lineage>
        <taxon>Bacteria</taxon>
        <taxon>Pseudomonadati</taxon>
        <taxon>Pseudomonadota</taxon>
        <taxon>Alphaproteobacteria</taxon>
        <taxon>Acetobacterales</taxon>
        <taxon>Acetobacteraceae</taxon>
        <taxon>Acetobacter</taxon>
    </lineage>
</organism>
<accession>A0ABT1F3H4</accession>
<feature type="transmembrane region" description="Helical" evidence="1">
    <location>
        <begin position="76"/>
        <end position="98"/>
    </location>
</feature>
<keyword evidence="1" id="KW-1133">Transmembrane helix</keyword>
<gene>
    <name evidence="2" type="ORF">NKW50_14285</name>
</gene>
<sequence length="99" mass="10646">MTETRLNNRQWLAKFMAALVPGALLSFGAMAVVGTLCHTTGDIRTVSAQFLMWMAVLVWLALLGSCFLFRSGARAWAVLGGAALLVWGVFGVLTKVIMA</sequence>
<proteinExistence type="predicted"/>
<protein>
    <recommendedName>
        <fullName evidence="4">Iron uptake protein</fullName>
    </recommendedName>
</protein>
<feature type="transmembrane region" description="Helical" evidence="1">
    <location>
        <begin position="12"/>
        <end position="36"/>
    </location>
</feature>
<comment type="caution">
    <text evidence="2">The sequence shown here is derived from an EMBL/GenBank/DDBJ whole genome shotgun (WGS) entry which is preliminary data.</text>
</comment>
<evidence type="ECO:0000256" key="1">
    <source>
        <dbReference type="SAM" id="Phobius"/>
    </source>
</evidence>
<keyword evidence="3" id="KW-1185">Reference proteome</keyword>
<keyword evidence="1" id="KW-0472">Membrane</keyword>
<dbReference type="EMBL" id="JAMYZZ010000049">
    <property type="protein sequence ID" value="MCP1259757.1"/>
    <property type="molecule type" value="Genomic_DNA"/>
</dbReference>
<evidence type="ECO:0000313" key="3">
    <source>
        <dbReference type="Proteomes" id="UP001523528"/>
    </source>
</evidence>